<keyword evidence="1" id="KW-0677">Repeat</keyword>
<dbReference type="InterPro" id="IPR016024">
    <property type="entry name" value="ARM-type_fold"/>
</dbReference>
<dbReference type="GO" id="GO:0072330">
    <property type="term" value="P:monocarboxylic acid biosynthetic process"/>
    <property type="evidence" value="ECO:0007669"/>
    <property type="project" value="UniProtKB-ARBA"/>
</dbReference>
<feature type="domain" description="NACHT" evidence="3">
    <location>
        <begin position="426"/>
        <end position="521"/>
    </location>
</feature>
<dbReference type="Proteomes" id="UP001152649">
    <property type="component" value="Unassembled WGS sequence"/>
</dbReference>
<dbReference type="Gene3D" id="1.25.10.10">
    <property type="entry name" value="Leucine-rich Repeat Variant"/>
    <property type="match status" value="2"/>
</dbReference>
<keyword evidence="5" id="KW-1185">Reference proteome</keyword>
<name>A0A9W4J7K1_9EURO</name>
<dbReference type="PANTHER" id="PTHR46312">
    <property type="entry name" value="NACHT DOMAIN-CONTAINING PROTEIN"/>
    <property type="match status" value="1"/>
</dbReference>
<dbReference type="OrthoDB" id="4207253at2759"/>
<sequence>MGVITTCALFCFVVAIAIASYRSHRFRSDDPEQDSRGESAQSQQSPLRRVHPRDPEIKTDIDIIAIHGLDTKSPDTWECKRKDGKKSTNWLEDNDMLPSEVGNARIFTCDWPTHKFESPEIAKLHIEELVQPLVAHIKAELLSDEKDRPLVFIASCFGGIILMKALTDSIEDDPLRSSTRAVIFLATPFDGNSFGKVAYWARPLLSVQAWFRGAIFSPRHDYVEGGMWQISEMSLKFGHLCLAKGYLVFAFYETVGTNLLAKNLPRALQWISKEELLVDKRSATPVMKDNMMPLVRAHTRMNKFPSPDNKDYRLVANTVRDSLERIREGRPLEKIDRELKRYYEDDNRLYVERLSTDRLPMEQCYINLAIIEQIASEDGVSRKFGGSKEISPFSLAPRLGVVEDPDDLRLELPDIFKQRAGRQAPRKVLIRGRAGIGKTTLCKKMVYDFIHGDLWSETFDRIFWLPLRDLKIFNFMVNDIEDLIRKVYLSGETGLAHAAWVALNKSNYSKTLFVLDGLDEVFDELHGEQKIIKLLMKLPNIIVTSRPHVSLPTWLDETQKFHLELETIGFYPNQVASYVRNHFTQSKVTSDTNNPDAILSFLETHQLMKSLMRIPILLDALCWTWSGFESQSTWHNLESEEQTNHPQTMTDIYQAVELKLWTKDLEKLDKIKPGQRRFTLQHEYRSHVEVETEMLEHLAFSGMYSNIVNFEPRHRNRILAGFKLDKAETIDERLSKLSFLRASGISANAYSSRERRTYHFLHLTFQEYFAARYFFRQWKDKKNLEFFDLVSGNQISMPTDEFLGRNKYKSRYDIPWRFVAGLMSDHNPKELERLFKSLDREPLDRLGAVHQRLLMLCLSETKSDFSLRSQIESHLSKWLIFQCKFMAPVKRIHSAKIYKFHTLATEIEFPQQALTGLWEECDEAKMVAYDSMKWLIRTASQTLQFRESLISMIDTESGYAVPCLMSLLNRSNEKLPESVLRSIASRLWTESGLAAAVTIAARNPEWTGQELRSRSMRARSDLLRIIDETLQRHEPSEKLWREILDHLEKMDELAQKHAINFLVRESTSSKQLRDEITNKLMGESFWDVRHAAVRFLQILPTLPPKVVEMIEARIKIDNNPKNKLIRNWILAKAFIGRSELPERLTRLLSTMLDENIEVSNLALDTLCCLTNCPDGLPDRLILKDNTWLKHSHSFIMLCNRSKLSSEALGALQHRLVNPVSTAREILLVLKILNGKPGLSDAMLEAIVSHLKHEDRRVRTIAVSALSGQPCLSQGIVRGITGILDEPLKKGNIKQGALQVLKQQTTLQTDILGKIANSMKDESPEIKVAAIDTLTGNPYLSESPDILKELASYIDSKDSRFNVEVTGPVIAAAVQALSLSGPLILENNLEIISSQVKHNDKMVRKVVVQVLIDQSALSEKHLTLLVDRTNDDDRDVRKAVVQFLLRQPSHSEEHLKLLMTRINDEDSGIRNDIVQFILRQSPLSDDYVQLLATRINDQDREVRSSVGKFLEEQKDLTDETLHIIASQIAGSDTVRFADPMRSFRLVNMLLKQEKLHSELLLRGFAYRVLFPLLLRSFKAHLAWYIQDGESCLETESEIKRRGLFADVNIEVEMNTVREAAQMPPVAVFPVSHWFHCP</sequence>
<dbReference type="Pfam" id="PF05729">
    <property type="entry name" value="NACHT"/>
    <property type="match status" value="1"/>
</dbReference>
<evidence type="ECO:0000259" key="3">
    <source>
        <dbReference type="PROSITE" id="PS50837"/>
    </source>
</evidence>
<dbReference type="InterPro" id="IPR041267">
    <property type="entry name" value="NLRP_HD2"/>
</dbReference>
<dbReference type="InterPro" id="IPR027417">
    <property type="entry name" value="P-loop_NTPase"/>
</dbReference>
<evidence type="ECO:0000256" key="2">
    <source>
        <dbReference type="SAM" id="MobiDB-lite"/>
    </source>
</evidence>
<dbReference type="PROSITE" id="PS50837">
    <property type="entry name" value="NACHT"/>
    <property type="match status" value="1"/>
</dbReference>
<dbReference type="Pfam" id="PF23238">
    <property type="entry name" value="DUF7068"/>
    <property type="match status" value="1"/>
</dbReference>
<dbReference type="SUPFAM" id="SSF53474">
    <property type="entry name" value="alpha/beta-Hydrolases"/>
    <property type="match status" value="1"/>
</dbReference>
<dbReference type="InterPro" id="IPR029058">
    <property type="entry name" value="AB_hydrolase_fold"/>
</dbReference>
<reference evidence="4" key="1">
    <citation type="submission" date="2021-07" db="EMBL/GenBank/DDBJ databases">
        <authorList>
            <person name="Branca A.L. A."/>
        </authorList>
    </citation>
    <scope>NUCLEOTIDE SEQUENCE</scope>
</reference>
<dbReference type="InterPro" id="IPR011989">
    <property type="entry name" value="ARM-like"/>
</dbReference>
<dbReference type="GO" id="GO:0017000">
    <property type="term" value="P:antibiotic biosynthetic process"/>
    <property type="evidence" value="ECO:0007669"/>
    <property type="project" value="UniProtKB-ARBA"/>
</dbReference>
<dbReference type="InterPro" id="IPR007111">
    <property type="entry name" value="NACHT_NTPase"/>
</dbReference>
<evidence type="ECO:0000256" key="1">
    <source>
        <dbReference type="ARBA" id="ARBA00022737"/>
    </source>
</evidence>
<dbReference type="Pfam" id="PF17776">
    <property type="entry name" value="NLRC4_HD2"/>
    <property type="match status" value="1"/>
</dbReference>
<dbReference type="SUPFAM" id="SSF52540">
    <property type="entry name" value="P-loop containing nucleoside triphosphate hydrolases"/>
    <property type="match status" value="1"/>
</dbReference>
<protein>
    <recommendedName>
        <fullName evidence="3">NACHT domain-containing protein</fullName>
    </recommendedName>
</protein>
<dbReference type="EMBL" id="CAJVPG010000255">
    <property type="protein sequence ID" value="CAG8384255.1"/>
    <property type="molecule type" value="Genomic_DNA"/>
</dbReference>
<dbReference type="PANTHER" id="PTHR46312:SF2">
    <property type="entry name" value="NUCLEOTIDE-BINDING OLIGOMERIZATION DOMAIN-CONTAINING PROTEIN 2-LIKE"/>
    <property type="match status" value="1"/>
</dbReference>
<evidence type="ECO:0000313" key="4">
    <source>
        <dbReference type="EMBL" id="CAG8384255.1"/>
    </source>
</evidence>
<gene>
    <name evidence="4" type="ORF">PSALAMII_LOCUS6059</name>
</gene>
<dbReference type="InterPro" id="IPR055496">
    <property type="entry name" value="DUF7068"/>
</dbReference>
<proteinExistence type="predicted"/>
<evidence type="ECO:0000313" key="5">
    <source>
        <dbReference type="Proteomes" id="UP001152649"/>
    </source>
</evidence>
<dbReference type="Gene3D" id="3.40.50.300">
    <property type="entry name" value="P-loop containing nucleotide triphosphate hydrolases"/>
    <property type="match status" value="1"/>
</dbReference>
<feature type="compositionally biased region" description="Basic and acidic residues" evidence="2">
    <location>
        <begin position="27"/>
        <end position="37"/>
    </location>
</feature>
<comment type="caution">
    <text evidence="4">The sequence shown here is derived from an EMBL/GenBank/DDBJ whole genome shotgun (WGS) entry which is preliminary data.</text>
</comment>
<organism evidence="4 5">
    <name type="scientific">Penicillium salamii</name>
    <dbReference type="NCBI Taxonomy" id="1612424"/>
    <lineage>
        <taxon>Eukaryota</taxon>
        <taxon>Fungi</taxon>
        <taxon>Dikarya</taxon>
        <taxon>Ascomycota</taxon>
        <taxon>Pezizomycotina</taxon>
        <taxon>Eurotiomycetes</taxon>
        <taxon>Eurotiomycetidae</taxon>
        <taxon>Eurotiales</taxon>
        <taxon>Aspergillaceae</taxon>
        <taxon>Penicillium</taxon>
    </lineage>
</organism>
<accession>A0A9W4J7K1</accession>
<dbReference type="SUPFAM" id="SSF48371">
    <property type="entry name" value="ARM repeat"/>
    <property type="match status" value="1"/>
</dbReference>
<feature type="region of interest" description="Disordered" evidence="2">
    <location>
        <begin position="27"/>
        <end position="52"/>
    </location>
</feature>